<comment type="caution">
    <text evidence="3">The sequence shown here is derived from an EMBL/GenBank/DDBJ whole genome shotgun (WGS) entry which is preliminary data.</text>
</comment>
<feature type="transmembrane region" description="Helical" evidence="1">
    <location>
        <begin position="81"/>
        <end position="100"/>
    </location>
</feature>
<dbReference type="Pfam" id="PF07885">
    <property type="entry name" value="Ion_trans_2"/>
    <property type="match status" value="1"/>
</dbReference>
<feature type="transmembrane region" description="Helical" evidence="1">
    <location>
        <begin position="197"/>
        <end position="215"/>
    </location>
</feature>
<reference evidence="3 4" key="1">
    <citation type="submission" date="2023-11" db="EMBL/GenBank/DDBJ databases">
        <authorList>
            <person name="Bao R."/>
        </authorList>
    </citation>
    <scope>NUCLEOTIDE SEQUENCE [LARGE SCALE GENOMIC DNA]</scope>
    <source>
        <strain evidence="3 4">PJ23</strain>
    </source>
</reference>
<accession>A0ABU4RM01</accession>
<dbReference type="InterPro" id="IPR003938">
    <property type="entry name" value="K_chnl_volt-dep_EAG/ELK/ERG"/>
</dbReference>
<protein>
    <submittedName>
        <fullName evidence="3">Ion channel</fullName>
    </submittedName>
</protein>
<keyword evidence="1" id="KW-1133">Transmembrane helix</keyword>
<proteinExistence type="predicted"/>
<dbReference type="PRINTS" id="PR01463">
    <property type="entry name" value="EAGCHANLFMLY"/>
</dbReference>
<organism evidence="3 4">
    <name type="scientific">Terrihabitans rhizophilus</name>
    <dbReference type="NCBI Taxonomy" id="3092662"/>
    <lineage>
        <taxon>Bacteria</taxon>
        <taxon>Pseudomonadati</taxon>
        <taxon>Pseudomonadota</taxon>
        <taxon>Alphaproteobacteria</taxon>
        <taxon>Hyphomicrobiales</taxon>
        <taxon>Terrihabitans</taxon>
    </lineage>
</organism>
<keyword evidence="1" id="KW-0472">Membrane</keyword>
<sequence length="253" mass="28490">MHSLRTRLRSLYYGHSLAAVRFQWTVMAIDLAIIVFFLATPLLSNRLIFYWIDYTAAAFVAADLVARGLAAREPIRWARRLDVWVDIFVLATLLAPLWLVNLSFLRILRLWTLSRTEIIWRPLRRSGWAEWESAARAVINLITFLFVTTGFVYTSFAGQVEGLNTYVDALYFTVATVTTTGFGDITLPGTWGKLTSIVAMIIGISLFVQLAQAIFRPRKVTFACPKCALMRHEPDAVHCKACGELLAIPNDGS</sequence>
<name>A0ABU4RM01_9HYPH</name>
<dbReference type="Gene3D" id="1.10.287.70">
    <property type="match status" value="1"/>
</dbReference>
<evidence type="ECO:0000256" key="1">
    <source>
        <dbReference type="SAM" id="Phobius"/>
    </source>
</evidence>
<evidence type="ECO:0000259" key="2">
    <source>
        <dbReference type="Pfam" id="PF07885"/>
    </source>
</evidence>
<dbReference type="SUPFAM" id="SSF81324">
    <property type="entry name" value="Voltage-gated potassium channels"/>
    <property type="match status" value="1"/>
</dbReference>
<keyword evidence="4" id="KW-1185">Reference proteome</keyword>
<evidence type="ECO:0000313" key="4">
    <source>
        <dbReference type="Proteomes" id="UP001274321"/>
    </source>
</evidence>
<feature type="transmembrane region" description="Helical" evidence="1">
    <location>
        <begin position="137"/>
        <end position="157"/>
    </location>
</feature>
<dbReference type="RefSeq" id="WP_319843976.1">
    <property type="nucleotide sequence ID" value="NZ_JAXAFJ010000003.1"/>
</dbReference>
<feature type="transmembrane region" description="Helical" evidence="1">
    <location>
        <begin position="21"/>
        <end position="42"/>
    </location>
</feature>
<feature type="domain" description="Potassium channel" evidence="2">
    <location>
        <begin position="143"/>
        <end position="214"/>
    </location>
</feature>
<dbReference type="Proteomes" id="UP001274321">
    <property type="component" value="Unassembled WGS sequence"/>
</dbReference>
<gene>
    <name evidence="3" type="ORF">SCD90_07230</name>
</gene>
<keyword evidence="1" id="KW-0812">Transmembrane</keyword>
<feature type="transmembrane region" description="Helical" evidence="1">
    <location>
        <begin position="48"/>
        <end position="69"/>
    </location>
</feature>
<dbReference type="EMBL" id="JAXAFJ010000003">
    <property type="protein sequence ID" value="MDX6805851.1"/>
    <property type="molecule type" value="Genomic_DNA"/>
</dbReference>
<dbReference type="InterPro" id="IPR013099">
    <property type="entry name" value="K_chnl_dom"/>
</dbReference>
<feature type="transmembrane region" description="Helical" evidence="1">
    <location>
        <begin position="169"/>
        <end position="191"/>
    </location>
</feature>
<evidence type="ECO:0000313" key="3">
    <source>
        <dbReference type="EMBL" id="MDX6805851.1"/>
    </source>
</evidence>